<evidence type="ECO:0000313" key="3">
    <source>
        <dbReference type="EMBL" id="SEG18054.1"/>
    </source>
</evidence>
<protein>
    <submittedName>
        <fullName evidence="3">2TM domain-containing protein</fullName>
    </submittedName>
</protein>
<organism evidence="3 4">
    <name type="scientific">Halpernia humi</name>
    <dbReference type="NCBI Taxonomy" id="493375"/>
    <lineage>
        <taxon>Bacteria</taxon>
        <taxon>Pseudomonadati</taxon>
        <taxon>Bacteroidota</taxon>
        <taxon>Flavobacteriia</taxon>
        <taxon>Flavobacteriales</taxon>
        <taxon>Weeksellaceae</taxon>
        <taxon>Chryseobacterium group</taxon>
        <taxon>Halpernia</taxon>
    </lineage>
</organism>
<keyword evidence="4" id="KW-1185">Reference proteome</keyword>
<feature type="domain" description="2TM" evidence="2">
    <location>
        <begin position="13"/>
        <end position="91"/>
    </location>
</feature>
<keyword evidence="1" id="KW-0472">Membrane</keyword>
<dbReference type="Pfam" id="PF13239">
    <property type="entry name" value="2TM"/>
    <property type="match status" value="1"/>
</dbReference>
<gene>
    <name evidence="3" type="ORF">SAMN05421847_1646</name>
</gene>
<dbReference type="OrthoDB" id="1260494at2"/>
<evidence type="ECO:0000259" key="2">
    <source>
        <dbReference type="Pfam" id="PF13239"/>
    </source>
</evidence>
<proteinExistence type="predicted"/>
<keyword evidence="1" id="KW-1133">Transmembrane helix</keyword>
<dbReference type="Proteomes" id="UP000236738">
    <property type="component" value="Unassembled WGS sequence"/>
</dbReference>
<accession>A0A1H5Y207</accession>
<feature type="transmembrane region" description="Helical" evidence="1">
    <location>
        <begin position="24"/>
        <end position="45"/>
    </location>
</feature>
<dbReference type="AlphaFoldDB" id="A0A1H5Y207"/>
<keyword evidence="1" id="KW-0812">Transmembrane</keyword>
<dbReference type="InterPro" id="IPR025698">
    <property type="entry name" value="2TM_dom"/>
</dbReference>
<dbReference type="EMBL" id="FNUS01000003">
    <property type="protein sequence ID" value="SEG18054.1"/>
    <property type="molecule type" value="Genomic_DNA"/>
</dbReference>
<name>A0A1H5Y207_9FLAO</name>
<evidence type="ECO:0000256" key="1">
    <source>
        <dbReference type="SAM" id="Phobius"/>
    </source>
</evidence>
<evidence type="ECO:0000313" key="4">
    <source>
        <dbReference type="Proteomes" id="UP000236738"/>
    </source>
</evidence>
<dbReference type="RefSeq" id="WP_103913605.1">
    <property type="nucleotide sequence ID" value="NZ_FNUS01000003.1"/>
</dbReference>
<feature type="transmembrane region" description="Helical" evidence="1">
    <location>
        <begin position="57"/>
        <end position="77"/>
    </location>
</feature>
<reference evidence="4" key="1">
    <citation type="submission" date="2016-10" db="EMBL/GenBank/DDBJ databases">
        <authorList>
            <person name="Varghese N."/>
            <person name="Submissions S."/>
        </authorList>
    </citation>
    <scope>NUCLEOTIDE SEQUENCE [LARGE SCALE GENOMIC DNA]</scope>
    <source>
        <strain evidence="4">DSM 21580</strain>
    </source>
</reference>
<sequence length="99" mass="11961">MENLSQKEIDYSNAKNRVQQLKKFYSSLAIFIVVLAFFSFRKYYLSGEIAFFDTNNFSFIFWIWGLVLAIKAVKIFYLNNDWERRMMDKELKQKENGNF</sequence>